<gene>
    <name evidence="4" type="ORF">SPTER_10840</name>
</gene>
<feature type="domain" description="CdaR GGDEF-like" evidence="3">
    <location>
        <begin position="153"/>
        <end position="278"/>
    </location>
</feature>
<reference evidence="4 5" key="1">
    <citation type="submission" date="2019-02" db="EMBL/GenBank/DDBJ databases">
        <title>Closed genome of Sporomusa termitida DSM 4440.</title>
        <authorList>
            <person name="Poehlein A."/>
            <person name="Daniel R."/>
        </authorList>
    </citation>
    <scope>NUCLEOTIDE SEQUENCE [LARGE SCALE GENOMIC DNA]</scope>
    <source>
        <strain evidence="4 5">DSM 4440</strain>
    </source>
</reference>
<dbReference type="Pfam" id="PF17853">
    <property type="entry name" value="GGDEF_2"/>
    <property type="match status" value="1"/>
</dbReference>
<evidence type="ECO:0000313" key="5">
    <source>
        <dbReference type="Proteomes" id="UP000320776"/>
    </source>
</evidence>
<accession>A0A517DR09</accession>
<evidence type="ECO:0000256" key="1">
    <source>
        <dbReference type="ARBA" id="ARBA00006754"/>
    </source>
</evidence>
<evidence type="ECO:0000259" key="2">
    <source>
        <dbReference type="Pfam" id="PF13556"/>
    </source>
</evidence>
<sequence length="398" mass="45200">MQMNNSLKAVKSLELFARYVSLLDSFAQAVSATIFVSDGNGSFHQIWGGEIMLFDTIPQEQINLLTAELSLAVASQSPRGFRYTTQDNLTLLHHIVPMDYQVNGKKTVAVILIDITAQEDARQMLQTAYELQRRSELLNEIFYEPQSINEEKLAYAANLGLSFTGTLFCCAITIDFADRAHHFNNKDFAIIQEIKTKLLTDLYPLKGCTLWHHRNELGVLCILSELDPRYNRDNNELAQYIKDRIHFHYTDLIVNIGIGSCQQGIDGFKKSFQQALEASFAAKALRGRSGQIAHYANLGILQLYLERGTRLRTTDFIQTTLGKLIDYDAQKGTDYLITLETILRSSSLKQAASVLFLHYNTIVFRKRRIEKLLQISFDDYETRLALSTAIKLHKLTGL</sequence>
<dbReference type="AlphaFoldDB" id="A0A517DR09"/>
<name>A0A517DR09_9FIRM</name>
<dbReference type="Proteomes" id="UP000320776">
    <property type="component" value="Chromosome"/>
</dbReference>
<dbReference type="EMBL" id="CP036259">
    <property type="protein sequence ID" value="QDR79785.1"/>
    <property type="molecule type" value="Genomic_DNA"/>
</dbReference>
<organism evidence="4 5">
    <name type="scientific">Sporomusa termitida</name>
    <dbReference type="NCBI Taxonomy" id="2377"/>
    <lineage>
        <taxon>Bacteria</taxon>
        <taxon>Bacillati</taxon>
        <taxon>Bacillota</taxon>
        <taxon>Negativicutes</taxon>
        <taxon>Selenomonadales</taxon>
        <taxon>Sporomusaceae</taxon>
        <taxon>Sporomusa</taxon>
    </lineage>
</organism>
<dbReference type="KEGG" id="sted:SPTER_10840"/>
<dbReference type="PANTHER" id="PTHR33744">
    <property type="entry name" value="CARBOHYDRATE DIACID REGULATOR"/>
    <property type="match status" value="1"/>
</dbReference>
<dbReference type="Gene3D" id="1.10.10.2840">
    <property type="entry name" value="PucR C-terminal helix-turn-helix domain"/>
    <property type="match status" value="1"/>
</dbReference>
<dbReference type="InterPro" id="IPR041522">
    <property type="entry name" value="CdaR_GGDEF"/>
</dbReference>
<dbReference type="OrthoDB" id="9807021at2"/>
<evidence type="ECO:0008006" key="6">
    <source>
        <dbReference type="Google" id="ProtNLM"/>
    </source>
</evidence>
<evidence type="ECO:0000259" key="3">
    <source>
        <dbReference type="Pfam" id="PF17853"/>
    </source>
</evidence>
<dbReference type="PANTHER" id="PTHR33744:SF1">
    <property type="entry name" value="DNA-BINDING TRANSCRIPTIONAL ACTIVATOR ADER"/>
    <property type="match status" value="1"/>
</dbReference>
<dbReference type="InterPro" id="IPR051448">
    <property type="entry name" value="CdaR-like_regulators"/>
</dbReference>
<dbReference type="InterPro" id="IPR042070">
    <property type="entry name" value="PucR_C-HTH_sf"/>
</dbReference>
<proteinExistence type="inferred from homology"/>
<keyword evidence="5" id="KW-1185">Reference proteome</keyword>
<evidence type="ECO:0000313" key="4">
    <source>
        <dbReference type="EMBL" id="QDR79785.1"/>
    </source>
</evidence>
<dbReference type="InterPro" id="IPR025736">
    <property type="entry name" value="PucR_C-HTH_dom"/>
</dbReference>
<feature type="domain" description="PucR C-terminal helix-turn-helix" evidence="2">
    <location>
        <begin position="336"/>
        <end position="391"/>
    </location>
</feature>
<comment type="similarity">
    <text evidence="1">Belongs to the CdaR family.</text>
</comment>
<dbReference type="Pfam" id="PF13556">
    <property type="entry name" value="HTH_30"/>
    <property type="match status" value="1"/>
</dbReference>
<protein>
    <recommendedName>
        <fullName evidence="6">PucR C-terminal helix-turn-helix domain protein</fullName>
    </recommendedName>
</protein>